<feature type="transmembrane region" description="Helical" evidence="5">
    <location>
        <begin position="175"/>
        <end position="199"/>
    </location>
</feature>
<evidence type="ECO:0000256" key="4">
    <source>
        <dbReference type="ARBA" id="ARBA00023136"/>
    </source>
</evidence>
<gene>
    <name evidence="7" type="primary">ycf38</name>
</gene>
<reference evidence="7" key="1">
    <citation type="journal article" date="2019" name="Mol. Phylogenet. Evol.">
        <title>Morphological evolution and classification of the red algal order Ceramiales inferred using plastid phylogenomics.</title>
        <authorList>
            <person name="Diaz-Tapia P."/>
            <person name="Pasella M.M."/>
            <person name="Verbruggen H."/>
            <person name="Maggs C.A."/>
        </authorList>
    </citation>
    <scope>NUCLEOTIDE SEQUENCE</scope>
    <source>
        <strain evidence="7">PD2926</strain>
    </source>
</reference>
<reference evidence="7" key="2">
    <citation type="submission" date="2019-04" db="EMBL/GenBank/DDBJ databases">
        <authorList>
            <person name="Pasella M."/>
        </authorList>
    </citation>
    <scope>NUCLEOTIDE SEQUENCE</scope>
    <source>
        <strain evidence="7">PD2926</strain>
    </source>
</reference>
<feature type="transmembrane region" description="Helical" evidence="5">
    <location>
        <begin position="57"/>
        <end position="78"/>
    </location>
</feature>
<evidence type="ECO:0000256" key="1">
    <source>
        <dbReference type="ARBA" id="ARBA00004141"/>
    </source>
</evidence>
<dbReference type="PROSITE" id="PS51012">
    <property type="entry name" value="ABC_TM2"/>
    <property type="match status" value="1"/>
</dbReference>
<keyword evidence="2 5" id="KW-0812">Transmembrane</keyword>
<comment type="subcellular location">
    <subcellularLocation>
        <location evidence="1">Membrane</location>
        <topology evidence="1">Multi-pass membrane protein</topology>
    </subcellularLocation>
</comment>
<keyword evidence="3 5" id="KW-1133">Transmembrane helix</keyword>
<dbReference type="EMBL" id="MK814615">
    <property type="protein sequence ID" value="QCI04763.1"/>
    <property type="molecule type" value="Genomic_DNA"/>
</dbReference>
<proteinExistence type="predicted"/>
<dbReference type="InterPro" id="IPR051328">
    <property type="entry name" value="T7SS_ABC-Transporter"/>
</dbReference>
<geneLocation type="plastid" evidence="7"/>
<dbReference type="Pfam" id="PF01061">
    <property type="entry name" value="ABC2_membrane"/>
    <property type="match status" value="1"/>
</dbReference>
<evidence type="ECO:0000256" key="2">
    <source>
        <dbReference type="ARBA" id="ARBA00022692"/>
    </source>
</evidence>
<feature type="domain" description="ABC transmembrane type-2" evidence="6">
    <location>
        <begin position="58"/>
        <end position="299"/>
    </location>
</feature>
<feature type="transmembrane region" description="Helical" evidence="5">
    <location>
        <begin position="274"/>
        <end position="296"/>
    </location>
</feature>
<keyword evidence="7" id="KW-0934">Plastid</keyword>
<dbReference type="GO" id="GO:0140359">
    <property type="term" value="F:ABC-type transporter activity"/>
    <property type="evidence" value="ECO:0007669"/>
    <property type="project" value="InterPro"/>
</dbReference>
<dbReference type="GO" id="GO:0016020">
    <property type="term" value="C:membrane"/>
    <property type="evidence" value="ECO:0007669"/>
    <property type="project" value="UniProtKB-SubCell"/>
</dbReference>
<organism evidence="7">
    <name type="scientific">Bornetia secundiflora</name>
    <dbReference type="NCBI Taxonomy" id="2575637"/>
    <lineage>
        <taxon>Eukaryota</taxon>
        <taxon>Rhodophyta</taxon>
        <taxon>Florideophyceae</taxon>
        <taxon>Rhodymeniophycidae</taxon>
        <taxon>Ceramiales</taxon>
        <taxon>Wrangeliaceae</taxon>
        <taxon>Bornetia</taxon>
    </lineage>
</organism>
<evidence type="ECO:0000259" key="6">
    <source>
        <dbReference type="PROSITE" id="PS51012"/>
    </source>
</evidence>
<feature type="transmembrane region" description="Helical" evidence="5">
    <location>
        <begin position="139"/>
        <end position="169"/>
    </location>
</feature>
<dbReference type="InterPro" id="IPR047817">
    <property type="entry name" value="ABC2_TM_bact-type"/>
</dbReference>
<accession>A0A4D6WMK1</accession>
<keyword evidence="4 5" id="KW-0472">Membrane</keyword>
<name>A0A4D6WMK1_9FLOR</name>
<feature type="transmembrane region" description="Helical" evidence="5">
    <location>
        <begin position="206"/>
        <end position="227"/>
    </location>
</feature>
<dbReference type="InterPro" id="IPR013525">
    <property type="entry name" value="ABC2_TM"/>
</dbReference>
<feature type="transmembrane region" description="Helical" evidence="5">
    <location>
        <begin position="98"/>
        <end position="118"/>
    </location>
</feature>
<evidence type="ECO:0000313" key="7">
    <source>
        <dbReference type="EMBL" id="QCI04763.1"/>
    </source>
</evidence>
<evidence type="ECO:0000256" key="5">
    <source>
        <dbReference type="SAM" id="Phobius"/>
    </source>
</evidence>
<dbReference type="PANTHER" id="PTHR43077:SF10">
    <property type="entry name" value="TRANSPORT PERMEASE PROTEIN"/>
    <property type="match status" value="1"/>
</dbReference>
<protein>
    <recommendedName>
        <fullName evidence="6">ABC transmembrane type-2 domain-containing protein</fullName>
    </recommendedName>
</protein>
<dbReference type="AlphaFoldDB" id="A0A4D6WMK1"/>
<dbReference type="PANTHER" id="PTHR43077">
    <property type="entry name" value="TRANSPORT PERMEASE YVFS-RELATED"/>
    <property type="match status" value="1"/>
</dbReference>
<sequence length="301" mass="34555">MFTSDYNKDILSKYSDLQYRYQLKPILKIHKSLPDFRIYKEITTLTKRLYIQLYRRPITIVVGMIQPLLWIILFSALFRNMPITLLAHNIQYGEFLSPGIIIFTAFTGSMNAGLPIVFDREFGFLNRLLASPLITPHSLMLSSLVSIWTTTITQTISIIACSIILFHNISITSHIYVIVNLSTSIIMNMASISICLAFILPGHIEFLAFLLITNLPVLFSSTALAPLPFMPYWLQLIACTNPLTYAIEILRDICIQRNNNALYIIETVWINLNLYQSICILTFLSIISFITVNYIITYKYE</sequence>
<evidence type="ECO:0000256" key="3">
    <source>
        <dbReference type="ARBA" id="ARBA00022989"/>
    </source>
</evidence>